<sequence length="372" mass="43510">MMHAGTVLGVLFAMVASTPAQPLSVMPLFSRRDVNPFCYFGGHQPTEETYLQGVAQYCNNYVHDSIRLENRVDLIVTMTLKDTSDCPISWIYKIRWEDDAGFGPVDISHDMCVRKFHDVVDDSTCMDGMKKFMFGRKYWTEFGDKRGSKLWIETRQREGDKFPKNCRYSLIHQYEARKLRSSVHHLSVQYELLKHENEGLKEALQHKKKHRKKGKALDLQQRQEYHGGSVFWSPRKLREARAREAVRERDETEEKLQKARSKKQREEARLQRQDELEERRVERQRLKEMRELERAEKAAERARQKEERDAAKAIQLPQKGKRRASAATSSNNKRQKRVEAARAGAQVQEEPPAPPSKLTSRGRNVNLPSKYR</sequence>
<keyword evidence="2" id="KW-0732">Signal</keyword>
<feature type="chain" id="PRO_5037436517" evidence="2">
    <location>
        <begin position="21"/>
        <end position="372"/>
    </location>
</feature>
<reference evidence="4" key="1">
    <citation type="journal article" date="2022" name="Microb. Genom.">
        <title>A global pangenome for the wheat fungal pathogen Pyrenophora tritici-repentis and prediction of effector protein structural homology.</title>
        <authorList>
            <person name="Moolhuijzen P.M."/>
            <person name="See P.T."/>
            <person name="Shi G."/>
            <person name="Powell H.R."/>
            <person name="Cockram J."/>
            <person name="Jorgensen L.N."/>
            <person name="Benslimane H."/>
            <person name="Strelkov S.E."/>
            <person name="Turner J."/>
            <person name="Liu Z."/>
            <person name="Moffat C.S."/>
        </authorList>
    </citation>
    <scope>NUCLEOTIDE SEQUENCE [LARGE SCALE GENOMIC DNA]</scope>
</reference>
<proteinExistence type="predicted"/>
<protein>
    <submittedName>
        <fullName evidence="3">Membrane-bound metallopeptidase</fullName>
    </submittedName>
</protein>
<dbReference type="Proteomes" id="UP000249757">
    <property type="component" value="Unassembled WGS sequence"/>
</dbReference>
<feature type="region of interest" description="Disordered" evidence="1">
    <location>
        <begin position="293"/>
        <end position="372"/>
    </location>
</feature>
<feature type="compositionally biased region" description="Polar residues" evidence="1">
    <location>
        <begin position="357"/>
        <end position="372"/>
    </location>
</feature>
<evidence type="ECO:0000256" key="2">
    <source>
        <dbReference type="SAM" id="SignalP"/>
    </source>
</evidence>
<accession>A0A922T0J2</accession>
<name>A0A922T0J2_9PLEO</name>
<feature type="signal peptide" evidence="2">
    <location>
        <begin position="1"/>
        <end position="20"/>
    </location>
</feature>
<feature type="compositionally biased region" description="Basic and acidic residues" evidence="1">
    <location>
        <begin position="243"/>
        <end position="257"/>
    </location>
</feature>
<comment type="caution">
    <text evidence="3">The sequence shown here is derived from an EMBL/GenBank/DDBJ whole genome shotgun (WGS) entry which is preliminary data.</text>
</comment>
<dbReference type="EMBL" id="NRDI02000007">
    <property type="protein sequence ID" value="KAI1514558.1"/>
    <property type="molecule type" value="Genomic_DNA"/>
</dbReference>
<evidence type="ECO:0000313" key="3">
    <source>
        <dbReference type="EMBL" id="KAI1514558.1"/>
    </source>
</evidence>
<feature type="compositionally biased region" description="Basic and acidic residues" evidence="1">
    <location>
        <begin position="293"/>
        <end position="311"/>
    </location>
</feature>
<evidence type="ECO:0000256" key="1">
    <source>
        <dbReference type="SAM" id="MobiDB-lite"/>
    </source>
</evidence>
<evidence type="ECO:0000313" key="4">
    <source>
        <dbReference type="Proteomes" id="UP000249757"/>
    </source>
</evidence>
<feature type="region of interest" description="Disordered" evidence="1">
    <location>
        <begin position="243"/>
        <end position="278"/>
    </location>
</feature>
<keyword evidence="4" id="KW-1185">Reference proteome</keyword>
<dbReference type="AlphaFoldDB" id="A0A922T0J2"/>
<feature type="compositionally biased region" description="Basic and acidic residues" evidence="1">
    <location>
        <begin position="264"/>
        <end position="278"/>
    </location>
</feature>
<organism evidence="3 4">
    <name type="scientific">Pyrenophora tritici-repentis</name>
    <dbReference type="NCBI Taxonomy" id="45151"/>
    <lineage>
        <taxon>Eukaryota</taxon>
        <taxon>Fungi</taxon>
        <taxon>Dikarya</taxon>
        <taxon>Ascomycota</taxon>
        <taxon>Pezizomycotina</taxon>
        <taxon>Dothideomycetes</taxon>
        <taxon>Pleosporomycetidae</taxon>
        <taxon>Pleosporales</taxon>
        <taxon>Pleosporineae</taxon>
        <taxon>Pleosporaceae</taxon>
        <taxon>Pyrenophora</taxon>
    </lineage>
</organism>
<gene>
    <name evidence="3" type="ORF">Ptr86124_005881</name>
</gene>